<dbReference type="GO" id="GO:0005829">
    <property type="term" value="C:cytosol"/>
    <property type="evidence" value="ECO:0007669"/>
    <property type="project" value="TreeGrafter"/>
</dbReference>
<dbReference type="Proteomes" id="UP001174694">
    <property type="component" value="Unassembled WGS sequence"/>
</dbReference>
<accession>A0AA38R231</accession>
<dbReference type="GO" id="GO:0070086">
    <property type="term" value="P:ubiquitin-dependent endocytosis"/>
    <property type="evidence" value="ECO:0007669"/>
    <property type="project" value="TreeGrafter"/>
</dbReference>
<evidence type="ECO:0000256" key="1">
    <source>
        <dbReference type="SAM" id="MobiDB-lite"/>
    </source>
</evidence>
<dbReference type="PANTHER" id="PTHR11188:SF174">
    <property type="entry name" value="ARRESTIN-RELATED TRAFFICKING ADAPTER 10-RELATED"/>
    <property type="match status" value="1"/>
</dbReference>
<name>A0AA38R231_9PEZI</name>
<evidence type="ECO:0008006" key="4">
    <source>
        <dbReference type="Google" id="ProtNLM"/>
    </source>
</evidence>
<dbReference type="InterPro" id="IPR050357">
    <property type="entry name" value="Arrestin_domain-protein"/>
</dbReference>
<evidence type="ECO:0000313" key="3">
    <source>
        <dbReference type="Proteomes" id="UP001174694"/>
    </source>
</evidence>
<dbReference type="InterPro" id="IPR014752">
    <property type="entry name" value="Arrestin-like_C"/>
</dbReference>
<dbReference type="Gene3D" id="2.60.40.640">
    <property type="match status" value="1"/>
</dbReference>
<organism evidence="2 3">
    <name type="scientific">Pleurostoma richardsiae</name>
    <dbReference type="NCBI Taxonomy" id="41990"/>
    <lineage>
        <taxon>Eukaryota</taxon>
        <taxon>Fungi</taxon>
        <taxon>Dikarya</taxon>
        <taxon>Ascomycota</taxon>
        <taxon>Pezizomycotina</taxon>
        <taxon>Sordariomycetes</taxon>
        <taxon>Sordariomycetidae</taxon>
        <taxon>Calosphaeriales</taxon>
        <taxon>Pleurostomataceae</taxon>
        <taxon>Pleurostoma</taxon>
    </lineage>
</organism>
<dbReference type="PANTHER" id="PTHR11188">
    <property type="entry name" value="ARRESTIN DOMAIN CONTAINING PROTEIN"/>
    <property type="match status" value="1"/>
</dbReference>
<feature type="compositionally biased region" description="Low complexity" evidence="1">
    <location>
        <begin position="155"/>
        <end position="164"/>
    </location>
</feature>
<feature type="region of interest" description="Disordered" evidence="1">
    <location>
        <begin position="138"/>
        <end position="174"/>
    </location>
</feature>
<comment type="caution">
    <text evidence="2">The sequence shown here is derived from an EMBL/GenBank/DDBJ whole genome shotgun (WGS) entry which is preliminary data.</text>
</comment>
<sequence>MIRFSRAFPLERTCQQTTNIRLQTNRVPPAGSRDRQQLALNEIQLVSAYPISVSVILAERTLYLRGLSSTEKECTPPAILRGTLVVRISRAEKIKRIWLEFLGRARTEWPNGIPHQNLGFRDDHTIIDHVWSVFDASSSRPDAVSDGDFTQLTKDGSPLPSLDESSSEVDSDRGRQPLQLHRFSFLESHGIGRPAKRPKSKPATPGYRLFDPGEYAYDFELVLGGQFPESINLEWGKVEYSLNVNVERDTLLWSRLSGKLAINVVQSPEEDSIGLQETIYLNGSWKEHLRIQAAIQGKYIELGSRIFVSLKLSPLARARSRCLSVQVVLTENVEYWTHDRKVRRQVERNKISVFAKRSAPSDNSSATRDLPDTVLVDFNDTTKVDPVELEATLQVPACAENNKRLDMLHPDTMFEDIVVRHWIKIILLMSKPEDFVPREYRMSLQSPIRLVSCKASASNVTLPAYDASAATSDSGPGCCCPGSFCRGDTSSATRPELCDVQMSVHAKDQPGFSDEVEWHPRDKYMVEMVE</sequence>
<dbReference type="EMBL" id="JANBVO010000125">
    <property type="protein sequence ID" value="KAJ9129869.1"/>
    <property type="molecule type" value="Genomic_DNA"/>
</dbReference>
<keyword evidence="3" id="KW-1185">Reference proteome</keyword>
<gene>
    <name evidence="2" type="ORF">NKR23_g12434</name>
</gene>
<proteinExistence type="predicted"/>
<protein>
    <recommendedName>
        <fullName evidence="4">Arrestin C-terminal-like domain-containing protein</fullName>
    </recommendedName>
</protein>
<evidence type="ECO:0000313" key="2">
    <source>
        <dbReference type="EMBL" id="KAJ9129869.1"/>
    </source>
</evidence>
<dbReference type="GO" id="GO:0031625">
    <property type="term" value="F:ubiquitin protein ligase binding"/>
    <property type="evidence" value="ECO:0007669"/>
    <property type="project" value="TreeGrafter"/>
</dbReference>
<dbReference type="GO" id="GO:0030674">
    <property type="term" value="F:protein-macromolecule adaptor activity"/>
    <property type="evidence" value="ECO:0007669"/>
    <property type="project" value="TreeGrafter"/>
</dbReference>
<dbReference type="AlphaFoldDB" id="A0AA38R231"/>
<reference evidence="2" key="1">
    <citation type="submission" date="2022-07" db="EMBL/GenBank/DDBJ databases">
        <title>Fungi with potential for degradation of polypropylene.</title>
        <authorList>
            <person name="Gostincar C."/>
        </authorList>
    </citation>
    <scope>NUCLEOTIDE SEQUENCE</scope>
    <source>
        <strain evidence="2">EXF-13308</strain>
    </source>
</reference>